<dbReference type="InterPro" id="IPR012349">
    <property type="entry name" value="Split_barrel_FMN-bd"/>
</dbReference>
<dbReference type="AlphaFoldDB" id="A0A6B0TRU5"/>
<reference evidence="2 3" key="1">
    <citation type="submission" date="2019-12" db="EMBL/GenBank/DDBJ databases">
        <title>Strain KN286 was isolated from seawater, which was collected from Caroline Seamount in the tropical western Pacific.</title>
        <authorList>
            <person name="Wang Q."/>
        </authorList>
    </citation>
    <scope>NUCLEOTIDE SEQUENCE [LARGE SCALE GENOMIC DNA]</scope>
    <source>
        <strain evidence="2 3">KN286</strain>
    </source>
</reference>
<gene>
    <name evidence="2" type="ORF">GSH16_03675</name>
</gene>
<dbReference type="RefSeq" id="WP_160852010.1">
    <property type="nucleotide sequence ID" value="NZ_WUWG01000001.1"/>
</dbReference>
<dbReference type="EMBL" id="WUWG01000001">
    <property type="protein sequence ID" value="MXU64535.1"/>
    <property type="molecule type" value="Genomic_DNA"/>
</dbReference>
<dbReference type="InterPro" id="IPR007396">
    <property type="entry name" value="TR_PAI2-type"/>
</dbReference>
<dbReference type="SUPFAM" id="SSF50475">
    <property type="entry name" value="FMN-binding split barrel"/>
    <property type="match status" value="1"/>
</dbReference>
<feature type="region of interest" description="Disordered" evidence="1">
    <location>
        <begin position="171"/>
        <end position="191"/>
    </location>
</feature>
<dbReference type="Pfam" id="PF04299">
    <property type="entry name" value="FMN_bind_2"/>
    <property type="match status" value="1"/>
</dbReference>
<evidence type="ECO:0000313" key="2">
    <source>
        <dbReference type="EMBL" id="MXU64535.1"/>
    </source>
</evidence>
<dbReference type="PANTHER" id="PTHR35802">
    <property type="entry name" value="PROTEASE SYNTHASE AND SPORULATION PROTEIN PAI 2"/>
    <property type="match status" value="1"/>
</dbReference>
<comment type="caution">
    <text evidence="2">The sequence shown here is derived from an EMBL/GenBank/DDBJ whole genome shotgun (WGS) entry which is preliminary data.</text>
</comment>
<keyword evidence="3" id="KW-1185">Reference proteome</keyword>
<accession>A0A6B0TRU5</accession>
<proteinExistence type="predicted"/>
<evidence type="ECO:0000313" key="3">
    <source>
        <dbReference type="Proteomes" id="UP000436016"/>
    </source>
</evidence>
<dbReference type="PIRSF" id="PIRSF010372">
    <property type="entry name" value="PaiB"/>
    <property type="match status" value="1"/>
</dbReference>
<dbReference type="Gene3D" id="2.30.110.10">
    <property type="entry name" value="Electron Transport, Fmn-binding Protein, Chain A"/>
    <property type="match status" value="1"/>
</dbReference>
<sequence>MHPNPIFRRRDRAAHLEMARDRGFGVLTLGQGDRPLAAHLPFLLSDDGLWLEAHMARSNPVLRELDEPREALLVVNGPDAYISPDWYGVEDQVPTWNYTAVHLRGPLERCPQEELRPHLRRLSDAFETRLGPKPVWRLDKVGAEALARLERMIVPVRMHVREVDGTWKLSQNKPDAARHGAADGVAGGTPGLETGRIAEMMADLPPDATDPA</sequence>
<evidence type="ECO:0000256" key="1">
    <source>
        <dbReference type="SAM" id="MobiDB-lite"/>
    </source>
</evidence>
<organism evidence="2 3">
    <name type="scientific">Oceanomicrobium pacificus</name>
    <dbReference type="NCBI Taxonomy" id="2692916"/>
    <lineage>
        <taxon>Bacteria</taxon>
        <taxon>Pseudomonadati</taxon>
        <taxon>Pseudomonadota</taxon>
        <taxon>Alphaproteobacteria</taxon>
        <taxon>Rhodobacterales</taxon>
        <taxon>Paracoccaceae</taxon>
        <taxon>Oceanomicrobium</taxon>
    </lineage>
</organism>
<dbReference type="PANTHER" id="PTHR35802:SF1">
    <property type="entry name" value="PROTEASE SYNTHASE AND SPORULATION PROTEIN PAI 2"/>
    <property type="match status" value="1"/>
</dbReference>
<dbReference type="Proteomes" id="UP000436016">
    <property type="component" value="Unassembled WGS sequence"/>
</dbReference>
<protein>
    <submittedName>
        <fullName evidence="2">FMN-binding negative transcriptional regulator</fullName>
    </submittedName>
</protein>
<name>A0A6B0TRU5_9RHOB</name>